<feature type="domain" description="Solute-binding protein family 3/N-terminal" evidence="6">
    <location>
        <begin position="25"/>
        <end position="250"/>
    </location>
</feature>
<dbReference type="PROSITE" id="PS01039">
    <property type="entry name" value="SBP_BACTERIAL_3"/>
    <property type="match status" value="1"/>
</dbReference>
<evidence type="ECO:0000256" key="4">
    <source>
        <dbReference type="RuleBase" id="RU003744"/>
    </source>
</evidence>
<accession>A0A364NM54</accession>
<dbReference type="Proteomes" id="UP000250744">
    <property type="component" value="Unassembled WGS sequence"/>
</dbReference>
<dbReference type="AlphaFoldDB" id="A0A364NM54"/>
<feature type="chain" id="PRO_5016652992" evidence="5">
    <location>
        <begin position="24"/>
        <end position="252"/>
    </location>
</feature>
<evidence type="ECO:0000313" key="8">
    <source>
        <dbReference type="Proteomes" id="UP000250744"/>
    </source>
</evidence>
<name>A0A364NM54_9GAMM</name>
<proteinExistence type="inferred from homology"/>
<dbReference type="RefSeq" id="WP_112159053.1">
    <property type="nucleotide sequence ID" value="NZ_QKRX01000006.1"/>
</dbReference>
<dbReference type="GO" id="GO:0030313">
    <property type="term" value="C:cell envelope"/>
    <property type="evidence" value="ECO:0007669"/>
    <property type="project" value="UniProtKB-SubCell"/>
</dbReference>
<gene>
    <name evidence="7" type="ORF">DN062_09230</name>
</gene>
<dbReference type="PANTHER" id="PTHR35936:SF19">
    <property type="entry name" value="AMINO-ACID-BINDING PROTEIN YXEM-RELATED"/>
    <property type="match status" value="1"/>
</dbReference>
<dbReference type="Pfam" id="PF00497">
    <property type="entry name" value="SBP_bac_3"/>
    <property type="match status" value="1"/>
</dbReference>
<evidence type="ECO:0000256" key="2">
    <source>
        <dbReference type="ARBA" id="ARBA00010333"/>
    </source>
</evidence>
<dbReference type="PANTHER" id="PTHR35936">
    <property type="entry name" value="MEMBRANE-BOUND LYTIC MUREIN TRANSGLYCOSYLASE F"/>
    <property type="match status" value="1"/>
</dbReference>
<dbReference type="OrthoDB" id="9768183at2"/>
<feature type="signal peptide" evidence="5">
    <location>
        <begin position="1"/>
        <end position="23"/>
    </location>
</feature>
<sequence length="252" mass="28598">MRKIKGKVFFLLMLLFVSVSLVAAPLRVAIEGNYPPFSYVDDSGQVVGFDIDITHALCAAMNVECEMILVEWSEILEGLVAGDYQLIIASMGKTPEREKLADFSDYYYRAHSVFVGDPKQHSKKHYDDLKQLRIATGKDTLQSQYLLANYPEENVYLLNSHDEAMDALIKGDVDLVLSNSISQLHFLQSPEGENFDFISEPLVNDLLVDYAHIAIRKGHPELLLAVNEGLKKIRFNGQYDQINRKYIPFSIY</sequence>
<keyword evidence="3 5" id="KW-0732">Signal</keyword>
<comment type="subcellular location">
    <subcellularLocation>
        <location evidence="1">Cell envelope</location>
    </subcellularLocation>
</comment>
<dbReference type="EMBL" id="QKRX01000006">
    <property type="protein sequence ID" value="RAU17965.1"/>
    <property type="molecule type" value="Genomic_DNA"/>
</dbReference>
<reference evidence="7 8" key="1">
    <citation type="submission" date="2018-06" db="EMBL/GenBank/DDBJ databases">
        <title>Nitrincola tibetense sp. nov., isolated from Lake XuguoCo on Tibetan Plateau.</title>
        <authorList>
            <person name="Xing P."/>
        </authorList>
    </citation>
    <scope>NUCLEOTIDE SEQUENCE [LARGE SCALE GENOMIC DNA]</scope>
    <source>
        <strain evidence="8">xg18</strain>
    </source>
</reference>
<dbReference type="SMART" id="SM00062">
    <property type="entry name" value="PBPb"/>
    <property type="match status" value="1"/>
</dbReference>
<dbReference type="Gene3D" id="3.40.190.10">
    <property type="entry name" value="Periplasmic binding protein-like II"/>
    <property type="match status" value="2"/>
</dbReference>
<evidence type="ECO:0000256" key="5">
    <source>
        <dbReference type="SAM" id="SignalP"/>
    </source>
</evidence>
<organism evidence="7 8">
    <name type="scientific">Nitrincola tibetensis</name>
    <dbReference type="NCBI Taxonomy" id="2219697"/>
    <lineage>
        <taxon>Bacteria</taxon>
        <taxon>Pseudomonadati</taxon>
        <taxon>Pseudomonadota</taxon>
        <taxon>Gammaproteobacteria</taxon>
        <taxon>Oceanospirillales</taxon>
        <taxon>Oceanospirillaceae</taxon>
        <taxon>Nitrincola</taxon>
    </lineage>
</organism>
<dbReference type="InterPro" id="IPR018313">
    <property type="entry name" value="SBP_3_CS"/>
</dbReference>
<protein>
    <submittedName>
        <fullName evidence="7">ABC transporter substrate-binding protein</fullName>
    </submittedName>
</protein>
<evidence type="ECO:0000259" key="6">
    <source>
        <dbReference type="SMART" id="SM00062"/>
    </source>
</evidence>
<comment type="similarity">
    <text evidence="2 4">Belongs to the bacterial solute-binding protein 3 family.</text>
</comment>
<evidence type="ECO:0000313" key="7">
    <source>
        <dbReference type="EMBL" id="RAU17965.1"/>
    </source>
</evidence>
<dbReference type="SUPFAM" id="SSF53850">
    <property type="entry name" value="Periplasmic binding protein-like II"/>
    <property type="match status" value="1"/>
</dbReference>
<comment type="caution">
    <text evidence="7">The sequence shown here is derived from an EMBL/GenBank/DDBJ whole genome shotgun (WGS) entry which is preliminary data.</text>
</comment>
<evidence type="ECO:0000256" key="3">
    <source>
        <dbReference type="ARBA" id="ARBA00022729"/>
    </source>
</evidence>
<dbReference type="InterPro" id="IPR001638">
    <property type="entry name" value="Solute-binding_3/MltF_N"/>
</dbReference>
<keyword evidence="8" id="KW-1185">Reference proteome</keyword>
<evidence type="ECO:0000256" key="1">
    <source>
        <dbReference type="ARBA" id="ARBA00004196"/>
    </source>
</evidence>